<dbReference type="RefSeq" id="WP_312864062.1">
    <property type="nucleotide sequence ID" value="NZ_JACHIW010000001.1"/>
</dbReference>
<evidence type="ECO:0000256" key="1">
    <source>
        <dbReference type="ARBA" id="ARBA00007664"/>
    </source>
</evidence>
<dbReference type="InterPro" id="IPR018114">
    <property type="entry name" value="TRYPSIN_HIS"/>
</dbReference>
<keyword evidence="6" id="KW-1185">Reference proteome</keyword>
<evidence type="ECO:0000256" key="2">
    <source>
        <dbReference type="ARBA" id="ARBA00023157"/>
    </source>
</evidence>
<dbReference type="SMART" id="SM00020">
    <property type="entry name" value="Tryp_SPc"/>
    <property type="match status" value="1"/>
</dbReference>
<dbReference type="Pfam" id="PF00089">
    <property type="entry name" value="Trypsin"/>
    <property type="match status" value="1"/>
</dbReference>
<dbReference type="GO" id="GO:0006508">
    <property type="term" value="P:proteolysis"/>
    <property type="evidence" value="ECO:0007669"/>
    <property type="project" value="UniProtKB-KW"/>
</dbReference>
<dbReference type="GO" id="GO:0004252">
    <property type="term" value="F:serine-type endopeptidase activity"/>
    <property type="evidence" value="ECO:0007669"/>
    <property type="project" value="InterPro"/>
</dbReference>
<dbReference type="AlphaFoldDB" id="A0A840PYK2"/>
<dbReference type="InterPro" id="IPR001254">
    <property type="entry name" value="Trypsin_dom"/>
</dbReference>
<protein>
    <submittedName>
        <fullName evidence="5">Secreted trypsin-like serine protease</fullName>
    </submittedName>
</protein>
<comment type="caution">
    <text evidence="5">The sequence shown here is derived from an EMBL/GenBank/DDBJ whole genome shotgun (WGS) entry which is preliminary data.</text>
</comment>
<keyword evidence="5" id="KW-0378">Hydrolase</keyword>
<feature type="signal peptide" evidence="3">
    <location>
        <begin position="1"/>
        <end position="32"/>
    </location>
</feature>
<dbReference type="Proteomes" id="UP000584374">
    <property type="component" value="Unassembled WGS sequence"/>
</dbReference>
<dbReference type="SUPFAM" id="SSF50494">
    <property type="entry name" value="Trypsin-like serine proteases"/>
    <property type="match status" value="1"/>
</dbReference>
<keyword evidence="5" id="KW-0645">Protease</keyword>
<dbReference type="PANTHER" id="PTHR24276">
    <property type="entry name" value="POLYSERASE-RELATED"/>
    <property type="match status" value="1"/>
</dbReference>
<feature type="domain" description="Peptidase S1" evidence="4">
    <location>
        <begin position="28"/>
        <end position="258"/>
    </location>
</feature>
<evidence type="ECO:0000313" key="6">
    <source>
        <dbReference type="Proteomes" id="UP000584374"/>
    </source>
</evidence>
<keyword evidence="3" id="KW-0732">Signal</keyword>
<comment type="similarity">
    <text evidence="1">Belongs to the peptidase S1 family.</text>
</comment>
<dbReference type="PROSITE" id="PS00134">
    <property type="entry name" value="TRYPSIN_HIS"/>
    <property type="match status" value="1"/>
</dbReference>
<dbReference type="PRINTS" id="PR00722">
    <property type="entry name" value="CHYMOTRYPSIN"/>
</dbReference>
<evidence type="ECO:0000259" key="4">
    <source>
        <dbReference type="PROSITE" id="PS50240"/>
    </source>
</evidence>
<proteinExistence type="inferred from homology"/>
<dbReference type="InterPro" id="IPR009003">
    <property type="entry name" value="Peptidase_S1_PA"/>
</dbReference>
<organism evidence="5 6">
    <name type="scientific">Saccharopolyspora phatthalungensis</name>
    <dbReference type="NCBI Taxonomy" id="664693"/>
    <lineage>
        <taxon>Bacteria</taxon>
        <taxon>Bacillati</taxon>
        <taxon>Actinomycetota</taxon>
        <taxon>Actinomycetes</taxon>
        <taxon>Pseudonocardiales</taxon>
        <taxon>Pseudonocardiaceae</taxon>
        <taxon>Saccharopolyspora</taxon>
    </lineage>
</organism>
<gene>
    <name evidence="5" type="ORF">BJ970_000374</name>
</gene>
<reference evidence="5 6" key="1">
    <citation type="submission" date="2020-08" db="EMBL/GenBank/DDBJ databases">
        <title>Sequencing the genomes of 1000 actinobacteria strains.</title>
        <authorList>
            <person name="Klenk H.-P."/>
        </authorList>
    </citation>
    <scope>NUCLEOTIDE SEQUENCE [LARGE SCALE GENOMIC DNA]</scope>
    <source>
        <strain evidence="5 6">DSM 45584</strain>
    </source>
</reference>
<evidence type="ECO:0000256" key="3">
    <source>
        <dbReference type="SAM" id="SignalP"/>
    </source>
</evidence>
<keyword evidence="2" id="KW-1015">Disulfide bond</keyword>
<dbReference type="InterPro" id="IPR001314">
    <property type="entry name" value="Peptidase_S1A"/>
</dbReference>
<evidence type="ECO:0000313" key="5">
    <source>
        <dbReference type="EMBL" id="MBB5152840.1"/>
    </source>
</evidence>
<feature type="chain" id="PRO_5032439732" evidence="3">
    <location>
        <begin position="33"/>
        <end position="261"/>
    </location>
</feature>
<dbReference type="InterPro" id="IPR043504">
    <property type="entry name" value="Peptidase_S1_PA_chymotrypsin"/>
</dbReference>
<accession>A0A840PYK2</accession>
<dbReference type="InterPro" id="IPR050430">
    <property type="entry name" value="Peptidase_S1"/>
</dbReference>
<dbReference type="PROSITE" id="PS50240">
    <property type="entry name" value="TRYPSIN_DOM"/>
    <property type="match status" value="1"/>
</dbReference>
<dbReference type="Gene3D" id="2.40.10.10">
    <property type="entry name" value="Trypsin-like serine proteases"/>
    <property type="match status" value="1"/>
</dbReference>
<name>A0A840PYK2_9PSEU</name>
<dbReference type="PANTHER" id="PTHR24276:SF98">
    <property type="entry name" value="FI18310P1-RELATED"/>
    <property type="match status" value="1"/>
</dbReference>
<sequence length="261" mass="27473">MLRILRPKVIAGMVAAAAAVGAGVAMSVPAGAVANARDAEDGAFPFAVKFLMSDIPKPDGSTYDSACSGALIDPQWVITAGHCFHDVDRKPVSGPTPYATTAIVGRTDDAEADKGHEVDVVEVRQSPVSDVAVVKLKKPIKDVRPLALRSAAPRPGETLVLAGWGQESADATEPATHLQVGKVRIQEVQDKITTVTGSWPSADTSACPTDSGAPYFENHRGANALVSVESGGPECPHAQQERTSRVDVIADWIKKQINESY</sequence>
<dbReference type="EMBL" id="JACHIW010000001">
    <property type="protein sequence ID" value="MBB5152840.1"/>
    <property type="molecule type" value="Genomic_DNA"/>
</dbReference>